<evidence type="ECO:0000256" key="1">
    <source>
        <dbReference type="ARBA" id="ARBA00004123"/>
    </source>
</evidence>
<evidence type="ECO:0000259" key="7">
    <source>
        <dbReference type="PROSITE" id="PS50811"/>
    </source>
</evidence>
<feature type="domain" description="WRKY" evidence="7">
    <location>
        <begin position="271"/>
        <end position="336"/>
    </location>
</feature>
<feature type="compositionally biased region" description="Basic and acidic residues" evidence="6">
    <location>
        <begin position="450"/>
        <end position="461"/>
    </location>
</feature>
<dbReference type="InterPro" id="IPR036576">
    <property type="entry name" value="WRKY_dom_sf"/>
</dbReference>
<dbReference type="InterPro" id="IPR044810">
    <property type="entry name" value="WRKY_plant"/>
</dbReference>
<keyword evidence="9" id="KW-1185">Reference proteome</keyword>
<keyword evidence="2" id="KW-0805">Transcription regulation</keyword>
<keyword evidence="3" id="KW-0238">DNA-binding</keyword>
<accession>A0ABQ9M939</accession>
<evidence type="ECO:0000256" key="4">
    <source>
        <dbReference type="ARBA" id="ARBA00023163"/>
    </source>
</evidence>
<evidence type="ECO:0000256" key="3">
    <source>
        <dbReference type="ARBA" id="ARBA00023125"/>
    </source>
</evidence>
<feature type="region of interest" description="Disordered" evidence="6">
    <location>
        <begin position="183"/>
        <end position="262"/>
    </location>
</feature>
<protein>
    <recommendedName>
        <fullName evidence="7">WRKY domain-containing protein</fullName>
    </recommendedName>
</protein>
<evidence type="ECO:0000256" key="2">
    <source>
        <dbReference type="ARBA" id="ARBA00023015"/>
    </source>
</evidence>
<evidence type="ECO:0000256" key="5">
    <source>
        <dbReference type="ARBA" id="ARBA00023242"/>
    </source>
</evidence>
<dbReference type="EMBL" id="JARPOI010000007">
    <property type="protein sequence ID" value="KAJ9176809.1"/>
    <property type="molecule type" value="Genomic_DNA"/>
</dbReference>
<dbReference type="PROSITE" id="PS50811">
    <property type="entry name" value="WRKY"/>
    <property type="match status" value="2"/>
</dbReference>
<comment type="subcellular location">
    <subcellularLocation>
        <location evidence="1">Nucleus</location>
    </subcellularLocation>
</comment>
<feature type="compositionally biased region" description="Polar residues" evidence="6">
    <location>
        <begin position="203"/>
        <end position="216"/>
    </location>
</feature>
<evidence type="ECO:0000256" key="6">
    <source>
        <dbReference type="SAM" id="MobiDB-lite"/>
    </source>
</evidence>
<reference evidence="8" key="1">
    <citation type="journal article" date="2023" name="Plant Biotechnol. J.">
        <title>Chromosome-level wild Hevea brasiliensis genome provides new tools for genomic-assisted breeding and valuable loci to elevate rubber yield.</title>
        <authorList>
            <person name="Cheng H."/>
            <person name="Song X."/>
            <person name="Hu Y."/>
            <person name="Wu T."/>
            <person name="Yang Q."/>
            <person name="An Z."/>
            <person name="Feng S."/>
            <person name="Deng Z."/>
            <person name="Wu W."/>
            <person name="Zeng X."/>
            <person name="Tu M."/>
            <person name="Wang X."/>
            <person name="Huang H."/>
        </authorList>
    </citation>
    <scope>NUCLEOTIDE SEQUENCE</scope>
    <source>
        <strain evidence="8">MT/VB/25A 57/8</strain>
    </source>
</reference>
<keyword evidence="5" id="KW-0539">Nucleus</keyword>
<dbReference type="Pfam" id="PF03106">
    <property type="entry name" value="WRKY"/>
    <property type="match status" value="2"/>
</dbReference>
<feature type="compositionally biased region" description="Polar residues" evidence="6">
    <location>
        <begin position="415"/>
        <end position="424"/>
    </location>
</feature>
<name>A0ABQ9M939_HEVBR</name>
<proteinExistence type="predicted"/>
<dbReference type="InterPro" id="IPR003657">
    <property type="entry name" value="WRKY_dom"/>
</dbReference>
<dbReference type="Proteomes" id="UP001174677">
    <property type="component" value="Chromosome 7"/>
</dbReference>
<dbReference type="EMBL" id="JARPOI010000007">
    <property type="protein sequence ID" value="KAJ9176810.1"/>
    <property type="molecule type" value="Genomic_DNA"/>
</dbReference>
<feature type="domain" description="WRKY" evidence="7">
    <location>
        <begin position="102"/>
        <end position="166"/>
    </location>
</feature>
<feature type="compositionally biased region" description="Polar residues" evidence="6">
    <location>
        <begin position="477"/>
        <end position="494"/>
    </location>
</feature>
<keyword evidence="4" id="KW-0804">Transcription</keyword>
<feature type="region of interest" description="Disordered" evidence="6">
    <location>
        <begin position="1"/>
        <end position="29"/>
    </location>
</feature>
<dbReference type="PANTHER" id="PTHR31221">
    <property type="entry name" value="WRKY TRANSCRIPTION FACTOR PROTEIN 1-RELATED"/>
    <property type="match status" value="1"/>
</dbReference>
<evidence type="ECO:0000313" key="9">
    <source>
        <dbReference type="Proteomes" id="UP001174677"/>
    </source>
</evidence>
<comment type="caution">
    <text evidence="8">The sequence shown here is derived from an EMBL/GenBank/DDBJ whole genome shotgun (WGS) entry which is preliminary data.</text>
</comment>
<organism evidence="8 9">
    <name type="scientific">Hevea brasiliensis</name>
    <name type="common">Para rubber tree</name>
    <name type="synonym">Siphonia brasiliensis</name>
    <dbReference type="NCBI Taxonomy" id="3981"/>
    <lineage>
        <taxon>Eukaryota</taxon>
        <taxon>Viridiplantae</taxon>
        <taxon>Streptophyta</taxon>
        <taxon>Embryophyta</taxon>
        <taxon>Tracheophyta</taxon>
        <taxon>Spermatophyta</taxon>
        <taxon>Magnoliopsida</taxon>
        <taxon>eudicotyledons</taxon>
        <taxon>Gunneridae</taxon>
        <taxon>Pentapetalae</taxon>
        <taxon>rosids</taxon>
        <taxon>fabids</taxon>
        <taxon>Malpighiales</taxon>
        <taxon>Euphorbiaceae</taxon>
        <taxon>Crotonoideae</taxon>
        <taxon>Micrandreae</taxon>
        <taxon>Hevea</taxon>
    </lineage>
</organism>
<dbReference type="SUPFAM" id="SSF118290">
    <property type="entry name" value="WRKY DNA-binding domain"/>
    <property type="match status" value="2"/>
</dbReference>
<feature type="compositionally biased region" description="Polar residues" evidence="6">
    <location>
        <begin position="377"/>
        <end position="390"/>
    </location>
</feature>
<sequence>MVSSREGTDEFASDELQKGQSPDDGSHMIQQIDDSGIHISQNDEVTPVTTEKSLLDTNPGAHISQLNKEGSVSSVILHKVLLTPGTGSSALQSGQEGRTSIVREKALEDGYHWRKYGQKLVKGNEFIRSYYKCTHPSCQVKKQLERSRDGQVADINYFGQHDHPKPEHNLPPAAGLMLSVVEERGDEPSSTGTEEDHAPHPLKSTSTSQILVGTTSEDVKGALSESNKIRDEVDNDDDLRPKRQKKGNCNVEPAVADKPTNEQRHVIQTLSEVDIVNDGYRWRKYGQKLVKGNPNPRSYYRCSSPGCPVKKHVERASHDPKVVITSYEGQHDHDMPPSRTVTHNATGLSTYTTNIHIGESGIKSGGSDGIVHKSLDPSGNSEEQLNSELTCKSEGNGVSGSDMVIHSGSGDDNGKSNVPQNGKSSAIEGSDAAVVDTVVNASSVSGCRSIEQHDRESRNESKVNCAAYSGHTITPGPETNPNEQHMPNAEPVQS</sequence>
<dbReference type="Gene3D" id="2.20.25.80">
    <property type="entry name" value="WRKY domain"/>
    <property type="match status" value="2"/>
</dbReference>
<dbReference type="SMART" id="SM00774">
    <property type="entry name" value="WRKY"/>
    <property type="match status" value="2"/>
</dbReference>
<evidence type="ECO:0000313" key="8">
    <source>
        <dbReference type="EMBL" id="KAJ9176809.1"/>
    </source>
</evidence>
<dbReference type="PANTHER" id="PTHR31221:SF125">
    <property type="entry name" value="WRKY TRANSCRIPTION FACTOR 1"/>
    <property type="match status" value="1"/>
</dbReference>
<feature type="region of interest" description="Disordered" evidence="6">
    <location>
        <begin position="359"/>
        <end position="429"/>
    </location>
</feature>
<feature type="region of interest" description="Disordered" evidence="6">
    <location>
        <begin position="448"/>
        <end position="494"/>
    </location>
</feature>
<gene>
    <name evidence="8" type="ORF">P3X46_012085</name>
</gene>